<evidence type="ECO:0000313" key="2">
    <source>
        <dbReference type="EMBL" id="CAB0003347.1"/>
    </source>
</evidence>
<dbReference type="Proteomes" id="UP000479000">
    <property type="component" value="Unassembled WGS sequence"/>
</dbReference>
<reference evidence="2 3" key="1">
    <citation type="submission" date="2020-02" db="EMBL/GenBank/DDBJ databases">
        <authorList>
            <person name="Ferguson B K."/>
        </authorList>
    </citation>
    <scope>NUCLEOTIDE SEQUENCE [LARGE SCALE GENOMIC DNA]</scope>
</reference>
<keyword evidence="3" id="KW-1185">Reference proteome</keyword>
<organism evidence="2 3">
    <name type="scientific">Nesidiocoris tenuis</name>
    <dbReference type="NCBI Taxonomy" id="355587"/>
    <lineage>
        <taxon>Eukaryota</taxon>
        <taxon>Metazoa</taxon>
        <taxon>Ecdysozoa</taxon>
        <taxon>Arthropoda</taxon>
        <taxon>Hexapoda</taxon>
        <taxon>Insecta</taxon>
        <taxon>Pterygota</taxon>
        <taxon>Neoptera</taxon>
        <taxon>Paraneoptera</taxon>
        <taxon>Hemiptera</taxon>
        <taxon>Heteroptera</taxon>
        <taxon>Panheteroptera</taxon>
        <taxon>Cimicomorpha</taxon>
        <taxon>Miridae</taxon>
        <taxon>Dicyphina</taxon>
        <taxon>Nesidiocoris</taxon>
    </lineage>
</organism>
<evidence type="ECO:0000313" key="3">
    <source>
        <dbReference type="Proteomes" id="UP000479000"/>
    </source>
</evidence>
<dbReference type="AlphaFoldDB" id="A0A6H5GK24"/>
<evidence type="ECO:0000313" key="1">
    <source>
        <dbReference type="EMBL" id="CAB0003341.1"/>
    </source>
</evidence>
<proteinExistence type="predicted"/>
<dbReference type="EMBL" id="CADCXU010013443">
    <property type="protein sequence ID" value="CAB0003341.1"/>
    <property type="molecule type" value="Genomic_DNA"/>
</dbReference>
<gene>
    <name evidence="1" type="ORF">NTEN_LOCUS8899</name>
    <name evidence="2" type="ORF">NTEN_LOCUS8905</name>
</gene>
<sequence length="76" mass="8711">MNPPDMRSLKLVSFSLIRVRRIVTNVSLIQIIPSRTTRQSSMRTKATWCETEVHQSVTVWWQCADYMAPGIAAQFA</sequence>
<accession>A0A6H5GK24</accession>
<dbReference type="EMBL" id="CADCXU010013444">
    <property type="protein sequence ID" value="CAB0003347.1"/>
    <property type="molecule type" value="Genomic_DNA"/>
</dbReference>
<name>A0A6H5GK24_9HEMI</name>
<protein>
    <submittedName>
        <fullName evidence="2">Uncharacterized protein</fullName>
    </submittedName>
</protein>